<accession>A0A814NCQ5</accession>
<feature type="region of interest" description="Disordered" evidence="1">
    <location>
        <begin position="65"/>
        <end position="89"/>
    </location>
</feature>
<evidence type="ECO:0000313" key="3">
    <source>
        <dbReference type="Proteomes" id="UP000663879"/>
    </source>
</evidence>
<dbReference type="EMBL" id="CAJNOC010006931">
    <property type="protein sequence ID" value="CAF1088763.1"/>
    <property type="molecule type" value="Genomic_DNA"/>
</dbReference>
<reference evidence="2" key="1">
    <citation type="submission" date="2021-02" db="EMBL/GenBank/DDBJ databases">
        <authorList>
            <person name="Nowell W R."/>
        </authorList>
    </citation>
    <scope>NUCLEOTIDE SEQUENCE</scope>
    <source>
        <strain evidence="2">Ploen Becks lab</strain>
    </source>
</reference>
<dbReference type="OrthoDB" id="116216at2759"/>
<dbReference type="InterPro" id="IPR036397">
    <property type="entry name" value="RNaseH_sf"/>
</dbReference>
<gene>
    <name evidence="2" type="ORF">OXX778_LOCUS20559</name>
</gene>
<dbReference type="Proteomes" id="UP000663879">
    <property type="component" value="Unassembled WGS sequence"/>
</dbReference>
<protein>
    <submittedName>
        <fullName evidence="2">Uncharacterized protein</fullName>
    </submittedName>
</protein>
<organism evidence="2 3">
    <name type="scientific">Brachionus calyciflorus</name>
    <dbReference type="NCBI Taxonomy" id="104777"/>
    <lineage>
        <taxon>Eukaryota</taxon>
        <taxon>Metazoa</taxon>
        <taxon>Spiralia</taxon>
        <taxon>Gnathifera</taxon>
        <taxon>Rotifera</taxon>
        <taxon>Eurotatoria</taxon>
        <taxon>Monogononta</taxon>
        <taxon>Pseudotrocha</taxon>
        <taxon>Ploima</taxon>
        <taxon>Brachionidae</taxon>
        <taxon>Brachionus</taxon>
    </lineage>
</organism>
<name>A0A814NCQ5_9BILA</name>
<evidence type="ECO:0000313" key="2">
    <source>
        <dbReference type="EMBL" id="CAF1088763.1"/>
    </source>
</evidence>
<evidence type="ECO:0000256" key="1">
    <source>
        <dbReference type="SAM" id="MobiDB-lite"/>
    </source>
</evidence>
<sequence length="89" mass="10339">MAYRTRNHSSTKYTPYEMLFGRKMNSIRSWEIKNGEDDESALIRGTAGIQKLQEEIIPNAVQNLHKAQDKQETTQNKQKNVSIKSEKKQ</sequence>
<proteinExistence type="predicted"/>
<comment type="caution">
    <text evidence="2">The sequence shown here is derived from an EMBL/GenBank/DDBJ whole genome shotgun (WGS) entry which is preliminary data.</text>
</comment>
<feature type="non-terminal residue" evidence="2">
    <location>
        <position position="89"/>
    </location>
</feature>
<keyword evidence="3" id="KW-1185">Reference proteome</keyword>
<feature type="compositionally biased region" description="Polar residues" evidence="1">
    <location>
        <begin position="73"/>
        <end position="83"/>
    </location>
</feature>
<dbReference type="AlphaFoldDB" id="A0A814NCQ5"/>
<dbReference type="Gene3D" id="3.30.420.10">
    <property type="entry name" value="Ribonuclease H-like superfamily/Ribonuclease H"/>
    <property type="match status" value="1"/>
</dbReference>
<dbReference type="GO" id="GO:0003676">
    <property type="term" value="F:nucleic acid binding"/>
    <property type="evidence" value="ECO:0007669"/>
    <property type="project" value="InterPro"/>
</dbReference>